<organism evidence="4 5">
    <name type="scientific">Schinkia azotoformans LMG 9581</name>
    <dbReference type="NCBI Taxonomy" id="1131731"/>
    <lineage>
        <taxon>Bacteria</taxon>
        <taxon>Bacillati</taxon>
        <taxon>Bacillota</taxon>
        <taxon>Bacilli</taxon>
        <taxon>Bacillales</taxon>
        <taxon>Bacillaceae</taxon>
        <taxon>Calidifontibacillus/Schinkia group</taxon>
        <taxon>Schinkia</taxon>
    </lineage>
</organism>
<reference evidence="4 5" key="1">
    <citation type="journal article" date="2012" name="Front. Microbiol.">
        <title>Redundancy and modularity in membrane-associated dissimilatory nitrate reduction in Bacillus.</title>
        <authorList>
            <person name="Heylen K."/>
            <person name="Keltjens J."/>
        </authorList>
    </citation>
    <scope>NUCLEOTIDE SEQUENCE [LARGE SCALE GENOMIC DNA]</scope>
    <source>
        <strain evidence="4 5">LMG 9581</strain>
    </source>
</reference>
<proteinExistence type="predicted"/>
<dbReference type="SMART" id="SM00116">
    <property type="entry name" value="CBS"/>
    <property type="match status" value="2"/>
</dbReference>
<dbReference type="PANTHER" id="PTHR43080:SF2">
    <property type="entry name" value="CBS DOMAIN-CONTAINING PROTEIN"/>
    <property type="match status" value="1"/>
</dbReference>
<dbReference type="PATRIC" id="fig|1131731.3.peg.2688"/>
<dbReference type="Pfam" id="PF00571">
    <property type="entry name" value="CBS"/>
    <property type="match status" value="2"/>
</dbReference>
<evidence type="ECO:0000256" key="1">
    <source>
        <dbReference type="ARBA" id="ARBA00023122"/>
    </source>
</evidence>
<evidence type="ECO:0000259" key="3">
    <source>
        <dbReference type="PROSITE" id="PS51371"/>
    </source>
</evidence>
<dbReference type="STRING" id="1131731.BAZO_13124"/>
<protein>
    <submittedName>
        <fullName evidence="4">CBS domain-containing membrane protein</fullName>
    </submittedName>
</protein>
<dbReference type="CDD" id="cd04586">
    <property type="entry name" value="CBS_pair_BON_assoc"/>
    <property type="match status" value="1"/>
</dbReference>
<accession>K6D8F1</accession>
<dbReference type="PANTHER" id="PTHR43080">
    <property type="entry name" value="CBS DOMAIN-CONTAINING PROTEIN CBSX3, MITOCHONDRIAL"/>
    <property type="match status" value="1"/>
</dbReference>
<dbReference type="SUPFAM" id="SSF54631">
    <property type="entry name" value="CBS-domain pair"/>
    <property type="match status" value="1"/>
</dbReference>
<evidence type="ECO:0000313" key="5">
    <source>
        <dbReference type="Proteomes" id="UP000006315"/>
    </source>
</evidence>
<dbReference type="PROSITE" id="PS51371">
    <property type="entry name" value="CBS"/>
    <property type="match status" value="2"/>
</dbReference>
<sequence>MFFFQITSKAMFMLRYGYIKMFAIPTSKEGIIMKVRDFMITKVFTVKPSSTIKELLDILNSNRIGGVPVVDDKGHLVGMVSDGDVLRYLSPKRLGFAGLIYIIEDGELENVLHEKLDTSVKEIMTKRNILSVSPEDEFEMTMRLLSIHNYKKLPVVNRAGRVIGVLSRGDIINNIWKKIIT</sequence>
<dbReference type="EMBL" id="AJLR01000116">
    <property type="protein sequence ID" value="EKN64554.1"/>
    <property type="molecule type" value="Genomic_DNA"/>
</dbReference>
<comment type="caution">
    <text evidence="4">The sequence shown here is derived from an EMBL/GenBank/DDBJ whole genome shotgun (WGS) entry which is preliminary data.</text>
</comment>
<dbReference type="Gene3D" id="3.10.580.10">
    <property type="entry name" value="CBS-domain"/>
    <property type="match status" value="1"/>
</dbReference>
<keyword evidence="5" id="KW-1185">Reference proteome</keyword>
<dbReference type="InterPro" id="IPR046342">
    <property type="entry name" value="CBS_dom_sf"/>
</dbReference>
<dbReference type="Proteomes" id="UP000006315">
    <property type="component" value="Unassembled WGS sequence"/>
</dbReference>
<name>K6D8F1_SCHAZ</name>
<gene>
    <name evidence="4" type="ORF">BAZO_13124</name>
</gene>
<keyword evidence="1 2" id="KW-0129">CBS domain</keyword>
<dbReference type="InterPro" id="IPR000644">
    <property type="entry name" value="CBS_dom"/>
</dbReference>
<dbReference type="AlphaFoldDB" id="K6D8F1"/>
<feature type="domain" description="CBS" evidence="3">
    <location>
        <begin position="39"/>
        <end position="96"/>
    </location>
</feature>
<feature type="domain" description="CBS" evidence="3">
    <location>
        <begin position="124"/>
        <end position="181"/>
    </location>
</feature>
<evidence type="ECO:0000313" key="4">
    <source>
        <dbReference type="EMBL" id="EKN64554.1"/>
    </source>
</evidence>
<dbReference type="InterPro" id="IPR051257">
    <property type="entry name" value="Diverse_CBS-Domain"/>
</dbReference>
<evidence type="ECO:0000256" key="2">
    <source>
        <dbReference type="PROSITE-ProRule" id="PRU00703"/>
    </source>
</evidence>